<proteinExistence type="inferred from homology"/>
<dbReference type="SUPFAM" id="SSF51569">
    <property type="entry name" value="Aldolase"/>
    <property type="match status" value="1"/>
</dbReference>
<comment type="subunit">
    <text evidence="3">Homotrimer.</text>
</comment>
<dbReference type="InterPro" id="IPR000887">
    <property type="entry name" value="Aldlse_KDPG_KHG"/>
</dbReference>
<evidence type="ECO:0000256" key="5">
    <source>
        <dbReference type="ARBA" id="ARBA00023277"/>
    </source>
</evidence>
<dbReference type="Proteomes" id="UP000186878">
    <property type="component" value="Unassembled WGS sequence"/>
</dbReference>
<dbReference type="InterPro" id="IPR031338">
    <property type="entry name" value="KDPG/KHG_AS_2"/>
</dbReference>
<evidence type="ECO:0000256" key="4">
    <source>
        <dbReference type="ARBA" id="ARBA00023239"/>
    </source>
</evidence>
<dbReference type="PANTHER" id="PTHR30246:SF1">
    <property type="entry name" value="2-DEHYDRO-3-DEOXY-6-PHOSPHOGALACTONATE ALDOLASE-RELATED"/>
    <property type="match status" value="1"/>
</dbReference>
<dbReference type="Gene3D" id="3.20.20.70">
    <property type="entry name" value="Aldolase class I"/>
    <property type="match status" value="1"/>
</dbReference>
<comment type="caution">
    <text evidence="6">The sequence shown here is derived from an EMBL/GenBank/DDBJ whole genome shotgun (WGS) entry which is preliminary data.</text>
</comment>
<organism evidence="6 7">
    <name type="scientific">Salinicola socius</name>
    <dbReference type="NCBI Taxonomy" id="404433"/>
    <lineage>
        <taxon>Bacteria</taxon>
        <taxon>Pseudomonadati</taxon>
        <taxon>Pseudomonadota</taxon>
        <taxon>Gammaproteobacteria</taxon>
        <taxon>Oceanospirillales</taxon>
        <taxon>Halomonadaceae</taxon>
        <taxon>Salinicola</taxon>
    </lineage>
</organism>
<evidence type="ECO:0000256" key="1">
    <source>
        <dbReference type="ARBA" id="ARBA00004761"/>
    </source>
</evidence>
<evidence type="ECO:0000313" key="6">
    <source>
        <dbReference type="EMBL" id="OLO03093.1"/>
    </source>
</evidence>
<name>A0A1Q8SNT0_9GAMM</name>
<comment type="pathway">
    <text evidence="1">Carbohydrate acid metabolism.</text>
</comment>
<dbReference type="GO" id="GO:0016829">
    <property type="term" value="F:lyase activity"/>
    <property type="evidence" value="ECO:0007669"/>
    <property type="project" value="UniProtKB-KW"/>
</dbReference>
<dbReference type="PROSITE" id="PS00160">
    <property type="entry name" value="ALDOLASE_KDPG_KHG_2"/>
    <property type="match status" value="1"/>
</dbReference>
<keyword evidence="5" id="KW-0119">Carbohydrate metabolism</keyword>
<dbReference type="EMBL" id="MSDO01000025">
    <property type="protein sequence ID" value="OLO03093.1"/>
    <property type="molecule type" value="Genomic_DNA"/>
</dbReference>
<reference evidence="6 7" key="1">
    <citation type="submission" date="2016-12" db="EMBL/GenBank/DDBJ databases">
        <title>Draft genome sequences of strains Salinicola socius SMB35, Salinicola sp. MH3R3-1 and Chromohalobacter sp. SMB17 from the Verkhnekamsk potash mining region of Russia.</title>
        <authorList>
            <person name="Mavrodi D.V."/>
            <person name="Olsson B.E."/>
            <person name="Korsakova E.S."/>
            <person name="Pyankova A."/>
            <person name="Mavrodi O.V."/>
            <person name="Plotnikova E.G."/>
        </authorList>
    </citation>
    <scope>NUCLEOTIDE SEQUENCE [LARGE SCALE GENOMIC DNA]</scope>
    <source>
        <strain evidence="6 7">SMB35</strain>
    </source>
</reference>
<dbReference type="RefSeq" id="WP_075571232.1">
    <property type="nucleotide sequence ID" value="NZ_MSDO01000025.1"/>
</dbReference>
<dbReference type="InterPro" id="IPR013785">
    <property type="entry name" value="Aldolase_TIM"/>
</dbReference>
<keyword evidence="7" id="KW-1185">Reference proteome</keyword>
<protein>
    <submittedName>
        <fullName evidence="6">2-dehydro-3-deoxy-6-phosphogalactonate aldolase</fullName>
    </submittedName>
</protein>
<sequence length="228" mass="24208">MNETRKFALETALRERPLVAILRGITPEEIDAVFDALVTAGFKLIEIPLNSPRAWDSIAAIAGRCPDDVVIGAGTVLDPAHAERLADLDAPLLITPNTDPEVIRAGVEYGLAPMIGCMTPSEALAAAKAGATALKLFPAARLGTGYFKDINAILPKGLPVLAVGGIDQSNMSEWHAHGVAGFGFGSNLYKPGRSADEVGRIAAELVEEWQRLSEVAHYADQLEREADA</sequence>
<dbReference type="OrthoDB" id="8590323at2"/>
<dbReference type="Pfam" id="PF01081">
    <property type="entry name" value="Aldolase"/>
    <property type="match status" value="1"/>
</dbReference>
<gene>
    <name evidence="6" type="ORF">BTW07_16285</name>
</gene>
<keyword evidence="4" id="KW-0456">Lyase</keyword>
<comment type="similarity">
    <text evidence="2">Belongs to the KHG/KDPG aldolase family.</text>
</comment>
<dbReference type="AlphaFoldDB" id="A0A1Q8SNT0"/>
<accession>A0A1Q8SNT0</accession>
<evidence type="ECO:0000256" key="2">
    <source>
        <dbReference type="ARBA" id="ARBA00006906"/>
    </source>
</evidence>
<dbReference type="NCBIfam" id="NF006600">
    <property type="entry name" value="PRK09140.1"/>
    <property type="match status" value="1"/>
</dbReference>
<evidence type="ECO:0000313" key="7">
    <source>
        <dbReference type="Proteomes" id="UP000186878"/>
    </source>
</evidence>
<dbReference type="CDD" id="cd00452">
    <property type="entry name" value="KDPG_aldolase"/>
    <property type="match status" value="1"/>
</dbReference>
<dbReference type="PANTHER" id="PTHR30246">
    <property type="entry name" value="2-KETO-3-DEOXY-6-PHOSPHOGLUCONATE ALDOLASE"/>
    <property type="match status" value="1"/>
</dbReference>
<dbReference type="STRING" id="404433.BTW07_16285"/>
<evidence type="ECO:0000256" key="3">
    <source>
        <dbReference type="ARBA" id="ARBA00011233"/>
    </source>
</evidence>